<reference evidence="11 12" key="1">
    <citation type="submission" date="2022-06" db="EMBL/GenBank/DDBJ databases">
        <title>Isolation of gut microbiota from human fecal samples.</title>
        <authorList>
            <person name="Pamer E.G."/>
            <person name="Barat B."/>
            <person name="Waligurski E."/>
            <person name="Medina S."/>
            <person name="Paddock L."/>
            <person name="Mostad J."/>
        </authorList>
    </citation>
    <scope>NUCLEOTIDE SEQUENCE [LARGE SCALE GENOMIC DNA]</scope>
    <source>
        <strain evidence="11 12">DFI.7.95</strain>
    </source>
</reference>
<feature type="domain" description="HAMP" evidence="10">
    <location>
        <begin position="303"/>
        <end position="355"/>
    </location>
</feature>
<keyword evidence="8" id="KW-0812">Transmembrane</keyword>
<dbReference type="InterPro" id="IPR004358">
    <property type="entry name" value="Sig_transdc_His_kin-like_C"/>
</dbReference>
<keyword evidence="12" id="KW-1185">Reference proteome</keyword>
<dbReference type="InterPro" id="IPR003660">
    <property type="entry name" value="HAMP_dom"/>
</dbReference>
<evidence type="ECO:0000256" key="6">
    <source>
        <dbReference type="ARBA" id="ARBA00022777"/>
    </source>
</evidence>
<keyword evidence="4" id="KW-0597">Phosphoprotein</keyword>
<accession>A0ABT1S7H5</accession>
<keyword evidence="7" id="KW-0902">Two-component regulatory system</keyword>
<organism evidence="11 12">
    <name type="scientific">Tissierella carlieri</name>
    <dbReference type="NCBI Taxonomy" id="689904"/>
    <lineage>
        <taxon>Bacteria</taxon>
        <taxon>Bacillati</taxon>
        <taxon>Bacillota</taxon>
        <taxon>Tissierellia</taxon>
        <taxon>Tissierellales</taxon>
        <taxon>Tissierellaceae</taxon>
        <taxon>Tissierella</taxon>
    </lineage>
</organism>
<evidence type="ECO:0000256" key="4">
    <source>
        <dbReference type="ARBA" id="ARBA00022553"/>
    </source>
</evidence>
<dbReference type="EC" id="2.7.13.3" evidence="3"/>
<dbReference type="InterPro" id="IPR003661">
    <property type="entry name" value="HisK_dim/P_dom"/>
</dbReference>
<comment type="subcellular location">
    <subcellularLocation>
        <location evidence="2">Membrane</location>
    </subcellularLocation>
</comment>
<dbReference type="Proteomes" id="UP001524478">
    <property type="component" value="Unassembled WGS sequence"/>
</dbReference>
<dbReference type="SMART" id="SM00387">
    <property type="entry name" value="HATPase_c"/>
    <property type="match status" value="1"/>
</dbReference>
<evidence type="ECO:0000256" key="3">
    <source>
        <dbReference type="ARBA" id="ARBA00012438"/>
    </source>
</evidence>
<evidence type="ECO:0000313" key="12">
    <source>
        <dbReference type="Proteomes" id="UP001524478"/>
    </source>
</evidence>
<keyword evidence="8" id="KW-0472">Membrane</keyword>
<dbReference type="InterPro" id="IPR050736">
    <property type="entry name" value="Sensor_HK_Regulatory"/>
</dbReference>
<keyword evidence="8" id="KW-1133">Transmembrane helix</keyword>
<dbReference type="InterPro" id="IPR036890">
    <property type="entry name" value="HATPase_C_sf"/>
</dbReference>
<dbReference type="SMART" id="SM00388">
    <property type="entry name" value="HisKA"/>
    <property type="match status" value="1"/>
</dbReference>
<evidence type="ECO:0000256" key="5">
    <source>
        <dbReference type="ARBA" id="ARBA00022679"/>
    </source>
</evidence>
<evidence type="ECO:0000256" key="1">
    <source>
        <dbReference type="ARBA" id="ARBA00000085"/>
    </source>
</evidence>
<dbReference type="PROSITE" id="PS50885">
    <property type="entry name" value="HAMP"/>
    <property type="match status" value="1"/>
</dbReference>
<dbReference type="SMART" id="SM00304">
    <property type="entry name" value="HAMP"/>
    <property type="match status" value="1"/>
</dbReference>
<dbReference type="InterPro" id="IPR005467">
    <property type="entry name" value="His_kinase_dom"/>
</dbReference>
<dbReference type="CDD" id="cd06225">
    <property type="entry name" value="HAMP"/>
    <property type="match status" value="1"/>
</dbReference>
<proteinExistence type="predicted"/>
<keyword evidence="6 11" id="KW-0418">Kinase</keyword>
<feature type="domain" description="Histidine kinase" evidence="9">
    <location>
        <begin position="370"/>
        <end position="592"/>
    </location>
</feature>
<evidence type="ECO:0000313" key="11">
    <source>
        <dbReference type="EMBL" id="MCQ4922421.1"/>
    </source>
</evidence>
<dbReference type="Gene3D" id="1.10.287.130">
    <property type="match status" value="1"/>
</dbReference>
<dbReference type="InterPro" id="IPR003594">
    <property type="entry name" value="HATPase_dom"/>
</dbReference>
<evidence type="ECO:0000256" key="7">
    <source>
        <dbReference type="ARBA" id="ARBA00023012"/>
    </source>
</evidence>
<comment type="catalytic activity">
    <reaction evidence="1">
        <text>ATP + protein L-histidine = ADP + protein N-phospho-L-histidine.</text>
        <dbReference type="EC" id="2.7.13.3"/>
    </reaction>
</comment>
<dbReference type="PROSITE" id="PS50109">
    <property type="entry name" value="HIS_KIN"/>
    <property type="match status" value="1"/>
</dbReference>
<evidence type="ECO:0000256" key="8">
    <source>
        <dbReference type="SAM" id="Phobius"/>
    </source>
</evidence>
<dbReference type="RefSeq" id="WP_256310674.1">
    <property type="nucleotide sequence ID" value="NZ_JANGAC010000003.1"/>
</dbReference>
<comment type="caution">
    <text evidence="11">The sequence shown here is derived from an EMBL/GenBank/DDBJ whole genome shotgun (WGS) entry which is preliminary data.</text>
</comment>
<name>A0ABT1S7H5_9FIRM</name>
<evidence type="ECO:0000256" key="2">
    <source>
        <dbReference type="ARBA" id="ARBA00004370"/>
    </source>
</evidence>
<dbReference type="Gene3D" id="3.30.450.20">
    <property type="entry name" value="PAS domain"/>
    <property type="match status" value="1"/>
</dbReference>
<dbReference type="PRINTS" id="PR00344">
    <property type="entry name" value="BCTRLSENSOR"/>
</dbReference>
<dbReference type="PANTHER" id="PTHR43711:SF26">
    <property type="entry name" value="SENSOR HISTIDINE KINASE RCSC"/>
    <property type="match status" value="1"/>
</dbReference>
<dbReference type="GO" id="GO:0016301">
    <property type="term" value="F:kinase activity"/>
    <property type="evidence" value="ECO:0007669"/>
    <property type="project" value="UniProtKB-KW"/>
</dbReference>
<dbReference type="SUPFAM" id="SSF47384">
    <property type="entry name" value="Homodimeric domain of signal transducing histidine kinase"/>
    <property type="match status" value="1"/>
</dbReference>
<sequence length="620" mass="70140">MKINRIKLKIILLIFTTLIPLSILKITEIKRGVEASIEAELEVCQDYAEAINLAFMNFIERTWSSQYILGRSLIAHPERGKEYIEDHLKSIASDNQLFEIHYYWSTPEGIVNISSHETDMVIDISGRNSYKEIISGKEKVIGNLEYSAVNGELIISISRAIRVDGELKGIVINTIEAKDMKYIFPINRIGAGSTFGLVDRDANIVYQLIGDNVQIEKRKAGEDSPARRALKGEIVKTRARYSEQDGVERMGVDYPIKEIGWSSFVTTPVEQVLASGRQLSIKNIVIFVLIYIISFIIAMMLSSGFAESIDKLKLAAQKVKAGDLNVKTGISEGDDLGDVGQAFDSMVEALNIKAKEEEEYNNLKSEFLTTISHEFKTPLNIILGSIQLLESSDITNHEEFYGIFNKYIKLQKQNSYRLLRLINNFIDINKIEDNHIKIKLCNNDIVKVVEDITMSIVEYTKLKDISIIFDTDVEEKIIAFDADMIERIMLNLLSNSIKFTERGGEIEVNIYNEEGKVKISVKDNGIGIPEDKLEMIFDRFGQVENSLRRRTEGSGIGLSLVKSLVELHEGTISVQSEFGRGTEFVIELPDKVIENDFIAKNEENTFNAERIHVEFSDIYV</sequence>
<protein>
    <recommendedName>
        <fullName evidence="3">histidine kinase</fullName>
        <ecNumber evidence="3">2.7.13.3</ecNumber>
    </recommendedName>
</protein>
<dbReference type="InterPro" id="IPR036097">
    <property type="entry name" value="HisK_dim/P_sf"/>
</dbReference>
<dbReference type="PANTHER" id="PTHR43711">
    <property type="entry name" value="TWO-COMPONENT HISTIDINE KINASE"/>
    <property type="match status" value="1"/>
</dbReference>
<dbReference type="CDD" id="cd16922">
    <property type="entry name" value="HATPase_EvgS-ArcB-TorS-like"/>
    <property type="match status" value="1"/>
</dbReference>
<dbReference type="Pfam" id="PF02518">
    <property type="entry name" value="HATPase_c"/>
    <property type="match status" value="1"/>
</dbReference>
<evidence type="ECO:0000259" key="10">
    <source>
        <dbReference type="PROSITE" id="PS50885"/>
    </source>
</evidence>
<dbReference type="SUPFAM" id="SSF55874">
    <property type="entry name" value="ATPase domain of HSP90 chaperone/DNA topoisomerase II/histidine kinase"/>
    <property type="match status" value="1"/>
</dbReference>
<dbReference type="Pfam" id="PF00512">
    <property type="entry name" value="HisKA"/>
    <property type="match status" value="1"/>
</dbReference>
<dbReference type="Gene3D" id="6.10.340.10">
    <property type="match status" value="1"/>
</dbReference>
<dbReference type="CDD" id="cd00082">
    <property type="entry name" value="HisKA"/>
    <property type="match status" value="1"/>
</dbReference>
<gene>
    <name evidence="11" type="ORF">NE686_04940</name>
</gene>
<dbReference type="EMBL" id="JANGAC010000003">
    <property type="protein sequence ID" value="MCQ4922421.1"/>
    <property type="molecule type" value="Genomic_DNA"/>
</dbReference>
<keyword evidence="5" id="KW-0808">Transferase</keyword>
<feature type="transmembrane region" description="Helical" evidence="8">
    <location>
        <begin position="284"/>
        <end position="306"/>
    </location>
</feature>
<dbReference type="Gene3D" id="3.30.565.10">
    <property type="entry name" value="Histidine kinase-like ATPase, C-terminal domain"/>
    <property type="match status" value="1"/>
</dbReference>
<evidence type="ECO:0000259" key="9">
    <source>
        <dbReference type="PROSITE" id="PS50109"/>
    </source>
</evidence>
<dbReference type="Pfam" id="PF00672">
    <property type="entry name" value="HAMP"/>
    <property type="match status" value="1"/>
</dbReference>